<dbReference type="eggNOG" id="COG0457">
    <property type="taxonomic scope" value="Bacteria"/>
</dbReference>
<keyword evidence="4" id="KW-0812">Transmembrane</keyword>
<keyword evidence="4" id="KW-0472">Membrane</keyword>
<dbReference type="EMBL" id="CP007139">
    <property type="protein sequence ID" value="AIE87796.1"/>
    <property type="molecule type" value="Genomic_DNA"/>
</dbReference>
<keyword evidence="2 3" id="KW-0802">TPR repeat</keyword>
<proteinExistence type="predicted"/>
<keyword evidence="4" id="KW-1133">Transmembrane helix</keyword>
<feature type="transmembrane region" description="Helical" evidence="4">
    <location>
        <begin position="85"/>
        <end position="103"/>
    </location>
</feature>
<dbReference type="PANTHER" id="PTHR44227">
    <property type="match status" value="1"/>
</dbReference>
<feature type="transmembrane region" description="Helical" evidence="4">
    <location>
        <begin position="358"/>
        <end position="376"/>
    </location>
</feature>
<dbReference type="PANTHER" id="PTHR44227:SF3">
    <property type="entry name" value="PROTEIN O-MANNOSYL-TRANSFERASE TMTC4"/>
    <property type="match status" value="1"/>
</dbReference>
<dbReference type="HOGENOM" id="CLU_445325_0_0_0"/>
<feature type="repeat" description="TPR" evidence="3">
    <location>
        <begin position="534"/>
        <end position="567"/>
    </location>
</feature>
<dbReference type="RefSeq" id="WP_025228324.1">
    <property type="nucleotide sequence ID" value="NZ_CP007139.1"/>
</dbReference>
<sequence>MSTQPFFTRDRLLMMALLILSALVYLPALGGLPILDDHMISSGAAIGGGKSLRDCFTEPFLFHYFRPLVSASFWLEMRFHGANPFLLHQTNIVIHVITTYLIVVLAQSCGLSRKAALLGGLFFAIQPAQVGAVAWIGGRTDSQACLFFVLMMIGVAKFYQGGKWWWVAVGVLSAWAALLTKEQVLPAVLLAPLAGFAFGASRRRIFWSAVPFAATTVSFLALFLLGSPEIAKGPTVPAAEIASQISRSTLNYALLLGAPNPWSMHTFSLEILRSPLWLALGAALTIAIPYGIYRLWKFDARLAWVAVGGALVYFPVSNIIPIPSLLAAPYRVALCGPAAAILLGFAASRIKVQKVPAVLAYAGAAASLFLVPWGSARHANETTLFAACVKYDPSSFYMRGNYLTALQSQGRYSEALDQSDNLLSQVFATADTHDYQALEKEFKADKKVARRILDNNGARAEAGPLASRYVLMRGQVLTKMDRNEEALRALATSARLDPKSDAAYFGMGQLLLDSNDRLAVRYLQRATVLNPENGGAIYALGRYYMSHKDYEAAYRTLNRMLRVPHDTSDPLLDLADVEIRTGRTAEAKRALYLASRGIVDVTRLNQLIDRAGS</sequence>
<protein>
    <submittedName>
        <fullName evidence="5">Uncharacterized protein</fullName>
    </submittedName>
</protein>
<evidence type="ECO:0000313" key="5">
    <source>
        <dbReference type="EMBL" id="AIE87796.1"/>
    </source>
</evidence>
<feature type="transmembrane region" description="Helical" evidence="4">
    <location>
        <begin position="328"/>
        <end position="346"/>
    </location>
</feature>
<dbReference type="Proteomes" id="UP000027982">
    <property type="component" value="Chromosome"/>
</dbReference>
<feature type="transmembrane region" description="Helical" evidence="4">
    <location>
        <begin position="143"/>
        <end position="159"/>
    </location>
</feature>
<dbReference type="KEGG" id="fgi:OP10G_4428"/>
<dbReference type="SUPFAM" id="SSF48452">
    <property type="entry name" value="TPR-like"/>
    <property type="match status" value="1"/>
</dbReference>
<dbReference type="InterPro" id="IPR019734">
    <property type="entry name" value="TPR_rpt"/>
</dbReference>
<feature type="transmembrane region" description="Helical" evidence="4">
    <location>
        <begin position="12"/>
        <end position="35"/>
    </location>
</feature>
<dbReference type="PROSITE" id="PS50005">
    <property type="entry name" value="TPR"/>
    <property type="match status" value="1"/>
</dbReference>
<feature type="transmembrane region" description="Helical" evidence="4">
    <location>
        <begin position="302"/>
        <end position="322"/>
    </location>
</feature>
<dbReference type="STRING" id="661478.OP10G_4428"/>
<evidence type="ECO:0000256" key="2">
    <source>
        <dbReference type="ARBA" id="ARBA00022803"/>
    </source>
</evidence>
<evidence type="ECO:0000256" key="3">
    <source>
        <dbReference type="PROSITE-ProRule" id="PRU00339"/>
    </source>
</evidence>
<feature type="transmembrane region" description="Helical" evidence="4">
    <location>
        <begin position="276"/>
        <end position="295"/>
    </location>
</feature>
<feature type="transmembrane region" description="Helical" evidence="4">
    <location>
        <begin position="205"/>
        <end position="225"/>
    </location>
</feature>
<keyword evidence="1" id="KW-0677">Repeat</keyword>
<keyword evidence="6" id="KW-1185">Reference proteome</keyword>
<evidence type="ECO:0000256" key="1">
    <source>
        <dbReference type="ARBA" id="ARBA00022737"/>
    </source>
</evidence>
<dbReference type="AlphaFoldDB" id="A0A068NWG5"/>
<evidence type="ECO:0000313" key="6">
    <source>
        <dbReference type="Proteomes" id="UP000027982"/>
    </source>
</evidence>
<accession>A0A068NWG5</accession>
<dbReference type="Gene3D" id="1.25.40.10">
    <property type="entry name" value="Tetratricopeptide repeat domain"/>
    <property type="match status" value="1"/>
</dbReference>
<dbReference type="InterPro" id="IPR011990">
    <property type="entry name" value="TPR-like_helical_dom_sf"/>
</dbReference>
<evidence type="ECO:0000256" key="4">
    <source>
        <dbReference type="SAM" id="Phobius"/>
    </source>
</evidence>
<gene>
    <name evidence="5" type="ORF">OP10G_4428</name>
</gene>
<dbReference type="OrthoDB" id="5932158at2"/>
<name>A0A068NWG5_FIMGI</name>
<dbReference type="InterPro" id="IPR052346">
    <property type="entry name" value="O-mannosyl-transferase_TMTC"/>
</dbReference>
<organism evidence="5 6">
    <name type="scientific">Fimbriimonas ginsengisoli Gsoil 348</name>
    <dbReference type="NCBI Taxonomy" id="661478"/>
    <lineage>
        <taxon>Bacteria</taxon>
        <taxon>Bacillati</taxon>
        <taxon>Armatimonadota</taxon>
        <taxon>Fimbriimonadia</taxon>
        <taxon>Fimbriimonadales</taxon>
        <taxon>Fimbriimonadaceae</taxon>
        <taxon>Fimbriimonas</taxon>
    </lineage>
</organism>
<reference evidence="5 6" key="1">
    <citation type="journal article" date="2014" name="PLoS ONE">
        <title>The first complete genome sequence of the class fimbriimonadia in the phylum armatimonadetes.</title>
        <authorList>
            <person name="Hu Z.Y."/>
            <person name="Wang Y.Z."/>
            <person name="Im W.T."/>
            <person name="Wang S.Y."/>
            <person name="Zhao G.P."/>
            <person name="Zheng H.J."/>
            <person name="Quan Z.X."/>
        </authorList>
    </citation>
    <scope>NUCLEOTIDE SEQUENCE [LARGE SCALE GENOMIC DNA]</scope>
    <source>
        <strain evidence="5">Gsoil 348</strain>
    </source>
</reference>